<feature type="transmembrane region" description="Helical" evidence="8">
    <location>
        <begin position="272"/>
        <end position="297"/>
    </location>
</feature>
<name>A0A7C5N8U0_9GAMM</name>
<dbReference type="PANTHER" id="PTHR30489">
    <property type="entry name" value="LIPOPROTEIN-RELEASING SYSTEM TRANSMEMBRANE PROTEIN LOLE"/>
    <property type="match status" value="1"/>
</dbReference>
<dbReference type="EMBL" id="DROM01000010">
    <property type="protein sequence ID" value="HHH12627.1"/>
    <property type="molecule type" value="Genomic_DNA"/>
</dbReference>
<keyword evidence="11" id="KW-0449">Lipoprotein</keyword>
<dbReference type="Pfam" id="PF12704">
    <property type="entry name" value="MacB_PCD"/>
    <property type="match status" value="1"/>
</dbReference>
<dbReference type="NCBIfam" id="TIGR02212">
    <property type="entry name" value="lolCE"/>
    <property type="match status" value="1"/>
</dbReference>
<feature type="transmembrane region" description="Helical" evidence="8">
    <location>
        <begin position="381"/>
        <end position="401"/>
    </location>
</feature>
<proteinExistence type="inferred from homology"/>
<dbReference type="InterPro" id="IPR051447">
    <property type="entry name" value="Lipoprotein-release_system"/>
</dbReference>
<dbReference type="InterPro" id="IPR011925">
    <property type="entry name" value="LolCE_TM"/>
</dbReference>
<evidence type="ECO:0000256" key="2">
    <source>
        <dbReference type="ARBA" id="ARBA00005236"/>
    </source>
</evidence>
<evidence type="ECO:0000256" key="8">
    <source>
        <dbReference type="SAM" id="Phobius"/>
    </source>
</evidence>
<dbReference type="Proteomes" id="UP000886100">
    <property type="component" value="Unassembled WGS sequence"/>
</dbReference>
<keyword evidence="4" id="KW-1003">Cell membrane</keyword>
<dbReference type="GO" id="GO:0044874">
    <property type="term" value="P:lipoprotein localization to outer membrane"/>
    <property type="evidence" value="ECO:0007669"/>
    <property type="project" value="TreeGrafter"/>
</dbReference>
<comment type="subcellular location">
    <subcellularLocation>
        <location evidence="1">Cell membrane</location>
        <topology evidence="1">Multi-pass membrane protein</topology>
    </subcellularLocation>
</comment>
<sequence length="415" mass="45987">MFYPLSIWIGLRYTRAERRNHFISFISFISTLGITLGVIVLITVLSVMNGFHKEVRERILGMASHADIRAASGSLEAWKPALEKALRHPRVVGAAPYVESQTMLVHGRQVSGALVRGIDPEMEPSVVEVGEHMQQGSLDQLRPGSFNIVLGRELALALGAGVGDRVTVLVPRFTATPTGSVPRMKRFTVSGIFSVGMGEYDRGVALVNLKDLAVLLKMKKGVTGIRLKLDDVFASRQVSLELARQFRGWFHVTDWTDRHRNFFAALRMEKRMMGLLLFFIVVIAAFNIVATLVMVVVDKRADIAILKTFGASPRQIMNIFIVQGSVIGLVGTLLGVVGGVALALNVEQVVAWIEQVFNVHFIDPDVYYISVLPSDLHWDDVALVGFGSFLCSFLMTLYPAWNAYRTLPAEALRYE</sequence>
<dbReference type="GO" id="GO:0098797">
    <property type="term" value="C:plasma membrane protein complex"/>
    <property type="evidence" value="ECO:0007669"/>
    <property type="project" value="TreeGrafter"/>
</dbReference>
<keyword evidence="3" id="KW-0813">Transport</keyword>
<dbReference type="InterPro" id="IPR003838">
    <property type="entry name" value="ABC3_permease_C"/>
</dbReference>
<evidence type="ECO:0000256" key="5">
    <source>
        <dbReference type="ARBA" id="ARBA00022692"/>
    </source>
</evidence>
<evidence type="ECO:0000256" key="3">
    <source>
        <dbReference type="ARBA" id="ARBA00022448"/>
    </source>
</evidence>
<evidence type="ECO:0000256" key="4">
    <source>
        <dbReference type="ARBA" id="ARBA00022475"/>
    </source>
</evidence>
<evidence type="ECO:0000256" key="6">
    <source>
        <dbReference type="ARBA" id="ARBA00022989"/>
    </source>
</evidence>
<evidence type="ECO:0000256" key="1">
    <source>
        <dbReference type="ARBA" id="ARBA00004651"/>
    </source>
</evidence>
<gene>
    <name evidence="11" type="ORF">ENJ98_00160</name>
</gene>
<protein>
    <submittedName>
        <fullName evidence="11">Lipoprotein-releasing ABC transporter permease subunit</fullName>
    </submittedName>
</protein>
<feature type="transmembrane region" description="Helical" evidence="8">
    <location>
        <begin position="318"/>
        <end position="344"/>
    </location>
</feature>
<keyword evidence="7 8" id="KW-0472">Membrane</keyword>
<dbReference type="GO" id="GO:0042953">
    <property type="term" value="P:lipoprotein transport"/>
    <property type="evidence" value="ECO:0007669"/>
    <property type="project" value="InterPro"/>
</dbReference>
<comment type="caution">
    <text evidence="11">The sequence shown here is derived from an EMBL/GenBank/DDBJ whole genome shotgun (WGS) entry which is preliminary data.</text>
</comment>
<feature type="transmembrane region" description="Helical" evidence="8">
    <location>
        <begin position="21"/>
        <end position="48"/>
    </location>
</feature>
<evidence type="ECO:0000313" key="11">
    <source>
        <dbReference type="EMBL" id="HHH12627.1"/>
    </source>
</evidence>
<dbReference type="InterPro" id="IPR025857">
    <property type="entry name" value="MacB_PCD"/>
</dbReference>
<feature type="domain" description="MacB-like periplasmic core" evidence="10">
    <location>
        <begin position="27"/>
        <end position="239"/>
    </location>
</feature>
<feature type="domain" description="ABC3 transporter permease C-terminal" evidence="9">
    <location>
        <begin position="275"/>
        <end position="406"/>
    </location>
</feature>
<evidence type="ECO:0000259" key="9">
    <source>
        <dbReference type="Pfam" id="PF02687"/>
    </source>
</evidence>
<organism evidence="11">
    <name type="scientific">Thiolapillus brandeum</name>
    <dbReference type="NCBI Taxonomy" id="1076588"/>
    <lineage>
        <taxon>Bacteria</taxon>
        <taxon>Pseudomonadati</taxon>
        <taxon>Pseudomonadota</taxon>
        <taxon>Gammaproteobacteria</taxon>
        <taxon>Chromatiales</taxon>
        <taxon>Sedimenticolaceae</taxon>
        <taxon>Thiolapillus</taxon>
    </lineage>
</organism>
<evidence type="ECO:0000256" key="7">
    <source>
        <dbReference type="ARBA" id="ARBA00023136"/>
    </source>
</evidence>
<dbReference type="Pfam" id="PF02687">
    <property type="entry name" value="FtsX"/>
    <property type="match status" value="1"/>
</dbReference>
<keyword evidence="6 8" id="KW-1133">Transmembrane helix</keyword>
<keyword evidence="5 8" id="KW-0812">Transmembrane</keyword>
<accession>A0A7C5N8U0</accession>
<dbReference type="PANTHER" id="PTHR30489:SF0">
    <property type="entry name" value="LIPOPROTEIN-RELEASING SYSTEM TRANSMEMBRANE PROTEIN LOLE"/>
    <property type="match status" value="1"/>
</dbReference>
<dbReference type="AlphaFoldDB" id="A0A7C5N8U0"/>
<evidence type="ECO:0000259" key="10">
    <source>
        <dbReference type="Pfam" id="PF12704"/>
    </source>
</evidence>
<reference evidence="11" key="1">
    <citation type="journal article" date="2020" name="mSystems">
        <title>Genome- and Community-Level Interaction Insights into Carbon Utilization and Element Cycling Functions of Hydrothermarchaeota in Hydrothermal Sediment.</title>
        <authorList>
            <person name="Zhou Z."/>
            <person name="Liu Y."/>
            <person name="Xu W."/>
            <person name="Pan J."/>
            <person name="Luo Z.H."/>
            <person name="Li M."/>
        </authorList>
    </citation>
    <scope>NUCLEOTIDE SEQUENCE [LARGE SCALE GENOMIC DNA]</scope>
    <source>
        <strain evidence="11">HyVt-535</strain>
    </source>
</reference>
<comment type="similarity">
    <text evidence="2">Belongs to the ABC-4 integral membrane protein family. LolC/E subfamily.</text>
</comment>